<feature type="domain" description="TonB-dependent receptor plug" evidence="18">
    <location>
        <begin position="80"/>
        <end position="182"/>
    </location>
</feature>
<keyword evidence="11 14" id="KW-0472">Membrane</keyword>
<dbReference type="Gene3D" id="2.40.170.20">
    <property type="entry name" value="TonB-dependent receptor, beta-barrel domain"/>
    <property type="match status" value="1"/>
</dbReference>
<keyword evidence="6 14" id="KW-0812">Transmembrane</keyword>
<dbReference type="PANTHER" id="PTHR32552">
    <property type="entry name" value="FERRICHROME IRON RECEPTOR-RELATED"/>
    <property type="match status" value="1"/>
</dbReference>
<dbReference type="InterPro" id="IPR039426">
    <property type="entry name" value="TonB-dep_rcpt-like"/>
</dbReference>
<evidence type="ECO:0000256" key="14">
    <source>
        <dbReference type="PROSITE-ProRule" id="PRU01360"/>
    </source>
</evidence>
<gene>
    <name evidence="19" type="ORF">ACFSKQ_03860</name>
</gene>
<keyword evidence="3 14" id="KW-0813">Transport</keyword>
<evidence type="ECO:0000256" key="16">
    <source>
        <dbReference type="SAM" id="SignalP"/>
    </source>
</evidence>
<dbReference type="PROSITE" id="PS52016">
    <property type="entry name" value="TONB_DEPENDENT_REC_3"/>
    <property type="match status" value="1"/>
</dbReference>
<dbReference type="Proteomes" id="UP001597371">
    <property type="component" value="Unassembled WGS sequence"/>
</dbReference>
<keyword evidence="5" id="KW-0410">Iron transport</keyword>
<evidence type="ECO:0000259" key="17">
    <source>
        <dbReference type="Pfam" id="PF00593"/>
    </source>
</evidence>
<evidence type="ECO:0000256" key="9">
    <source>
        <dbReference type="ARBA" id="ARBA00023065"/>
    </source>
</evidence>
<keyword evidence="8" id="KW-0408">Iron</keyword>
<evidence type="ECO:0000259" key="18">
    <source>
        <dbReference type="Pfam" id="PF07715"/>
    </source>
</evidence>
<evidence type="ECO:0000256" key="11">
    <source>
        <dbReference type="ARBA" id="ARBA00023136"/>
    </source>
</evidence>
<evidence type="ECO:0000256" key="5">
    <source>
        <dbReference type="ARBA" id="ARBA00022496"/>
    </source>
</evidence>
<keyword evidence="7 16" id="KW-0732">Signal</keyword>
<comment type="similarity">
    <text evidence="2 14 15">Belongs to the TonB-dependent receptor family.</text>
</comment>
<evidence type="ECO:0000256" key="4">
    <source>
        <dbReference type="ARBA" id="ARBA00022452"/>
    </source>
</evidence>
<evidence type="ECO:0000256" key="12">
    <source>
        <dbReference type="ARBA" id="ARBA00023170"/>
    </source>
</evidence>
<evidence type="ECO:0000256" key="8">
    <source>
        <dbReference type="ARBA" id="ARBA00023004"/>
    </source>
</evidence>
<dbReference type="Pfam" id="PF07715">
    <property type="entry name" value="Plug"/>
    <property type="match status" value="1"/>
</dbReference>
<dbReference type="RefSeq" id="WP_209737746.1">
    <property type="nucleotide sequence ID" value="NZ_CP072611.1"/>
</dbReference>
<dbReference type="Gene3D" id="2.170.130.10">
    <property type="entry name" value="TonB-dependent receptor, plug domain"/>
    <property type="match status" value="1"/>
</dbReference>
<name>A0ABW5CK85_9HYPH</name>
<accession>A0ABW5CK85</accession>
<evidence type="ECO:0000256" key="6">
    <source>
        <dbReference type="ARBA" id="ARBA00022692"/>
    </source>
</evidence>
<evidence type="ECO:0000256" key="3">
    <source>
        <dbReference type="ARBA" id="ARBA00022448"/>
    </source>
</evidence>
<dbReference type="PANTHER" id="PTHR32552:SF68">
    <property type="entry name" value="FERRICHROME OUTER MEMBRANE TRANSPORTER_PHAGE RECEPTOR"/>
    <property type="match status" value="1"/>
</dbReference>
<proteinExistence type="inferred from homology"/>
<dbReference type="SUPFAM" id="SSF56935">
    <property type="entry name" value="Porins"/>
    <property type="match status" value="1"/>
</dbReference>
<keyword evidence="12 19" id="KW-0675">Receptor</keyword>
<dbReference type="InterPro" id="IPR010105">
    <property type="entry name" value="TonB_sidphr_rcpt"/>
</dbReference>
<feature type="domain" description="TonB-dependent receptor-like beta-barrel" evidence="17">
    <location>
        <begin position="259"/>
        <end position="690"/>
    </location>
</feature>
<dbReference type="NCBIfam" id="TIGR01783">
    <property type="entry name" value="TonB-siderophor"/>
    <property type="match status" value="1"/>
</dbReference>
<evidence type="ECO:0000313" key="20">
    <source>
        <dbReference type="Proteomes" id="UP001597371"/>
    </source>
</evidence>
<dbReference type="InterPro" id="IPR036942">
    <property type="entry name" value="Beta-barrel_TonB_sf"/>
</dbReference>
<evidence type="ECO:0000256" key="13">
    <source>
        <dbReference type="ARBA" id="ARBA00023237"/>
    </source>
</evidence>
<comment type="caution">
    <text evidence="19">The sequence shown here is derived from an EMBL/GenBank/DDBJ whole genome shotgun (WGS) entry which is preliminary data.</text>
</comment>
<comment type="subcellular location">
    <subcellularLocation>
        <location evidence="1 14">Cell outer membrane</location>
        <topology evidence="1 14">Multi-pass membrane protein</topology>
    </subcellularLocation>
</comment>
<dbReference type="InterPro" id="IPR037066">
    <property type="entry name" value="Plug_dom_sf"/>
</dbReference>
<dbReference type="InterPro" id="IPR000531">
    <property type="entry name" value="Beta-barrel_TonB"/>
</dbReference>
<keyword evidence="20" id="KW-1185">Reference proteome</keyword>
<keyword evidence="13 14" id="KW-0998">Cell outer membrane</keyword>
<reference evidence="20" key="1">
    <citation type="journal article" date="2019" name="Int. J. Syst. Evol. Microbiol.">
        <title>The Global Catalogue of Microorganisms (GCM) 10K type strain sequencing project: providing services to taxonomists for standard genome sequencing and annotation.</title>
        <authorList>
            <consortium name="The Broad Institute Genomics Platform"/>
            <consortium name="The Broad Institute Genome Sequencing Center for Infectious Disease"/>
            <person name="Wu L."/>
            <person name="Ma J."/>
        </authorList>
    </citation>
    <scope>NUCLEOTIDE SEQUENCE [LARGE SCALE GENOMIC DNA]</scope>
    <source>
        <strain evidence="20">ZS-35-S2</strain>
    </source>
</reference>
<dbReference type="CDD" id="cd01347">
    <property type="entry name" value="ligand_gated_channel"/>
    <property type="match status" value="1"/>
</dbReference>
<evidence type="ECO:0000313" key="19">
    <source>
        <dbReference type="EMBL" id="MFD2236601.1"/>
    </source>
</evidence>
<keyword evidence="4 14" id="KW-1134">Transmembrane beta strand</keyword>
<feature type="signal peptide" evidence="16">
    <location>
        <begin position="1"/>
        <end position="31"/>
    </location>
</feature>
<evidence type="ECO:0000256" key="2">
    <source>
        <dbReference type="ARBA" id="ARBA00009810"/>
    </source>
</evidence>
<feature type="chain" id="PRO_5047423345" evidence="16">
    <location>
        <begin position="32"/>
        <end position="719"/>
    </location>
</feature>
<evidence type="ECO:0000256" key="7">
    <source>
        <dbReference type="ARBA" id="ARBA00022729"/>
    </source>
</evidence>
<keyword evidence="9" id="KW-0406">Ion transport</keyword>
<dbReference type="EMBL" id="JBHUIJ010000004">
    <property type="protein sequence ID" value="MFD2236601.1"/>
    <property type="molecule type" value="Genomic_DNA"/>
</dbReference>
<keyword evidence="10 15" id="KW-0798">TonB box</keyword>
<evidence type="ECO:0000256" key="10">
    <source>
        <dbReference type="ARBA" id="ARBA00023077"/>
    </source>
</evidence>
<organism evidence="19 20">
    <name type="scientific">Aureimonas populi</name>
    <dbReference type="NCBI Taxonomy" id="1701758"/>
    <lineage>
        <taxon>Bacteria</taxon>
        <taxon>Pseudomonadati</taxon>
        <taxon>Pseudomonadota</taxon>
        <taxon>Alphaproteobacteria</taxon>
        <taxon>Hyphomicrobiales</taxon>
        <taxon>Aurantimonadaceae</taxon>
        <taxon>Aureimonas</taxon>
    </lineage>
</organism>
<evidence type="ECO:0000256" key="1">
    <source>
        <dbReference type="ARBA" id="ARBA00004571"/>
    </source>
</evidence>
<dbReference type="InterPro" id="IPR012910">
    <property type="entry name" value="Plug_dom"/>
</dbReference>
<evidence type="ECO:0000256" key="15">
    <source>
        <dbReference type="RuleBase" id="RU003357"/>
    </source>
</evidence>
<protein>
    <submittedName>
        <fullName evidence="19">TonB-dependent siderophore receptor</fullName>
    </submittedName>
</protein>
<dbReference type="Pfam" id="PF00593">
    <property type="entry name" value="TonB_dep_Rec_b-barrel"/>
    <property type="match status" value="1"/>
</dbReference>
<sequence length="719" mass="77999">MSPTSLSLAVLRHGLLCCSCLGLLAPVAASAQGVVELETVVVEGDGTAASSAGTGAGGGLTSQGYVARSTTTGTKTDTDIRKVPQSVGTVSREELEDRNVQSLVEAARYTAGVRAGQFGFDSRFDTLFVRGFNVGDSGFYRDGLRSLGGSFSVFRHEPYTLQGVTILKGPSSVLYGAGSPGGLVNVISKRPTEAPFREVEAQVGSYDRFQTNFDASGPLAGNDNVLYRLTGLWRSADTQFVAARDDRISIAPALTLRSDDRNTQLTLLGEFTDLTSAGAVGWYTTPQARISPYEHGDPAYRDLDGQQWRIGYEFEHRFDEALTFRQNLRYQNVETDMKWVSILGIAPDGLTASRYSGRILDEASGVSVDNQLQGNFETGAIAHTLLGGLDYSYVDTDYGFASGLAPDLDLVSLNYGRQPVTPVGSVPVQRNQKQDQIGLYLQSQSEYDRFVLTLGGRYDWLGTETVNFDTPSLSRDHDDEQFTGRIGLAYLFDNGISPYASYSTSFAPTLGASFDGTPYDPTEGRQEEIGVRYMPDDLNLSVGAALFRIRQTNVLTPDPLNPLFQVQLGEVESKGFELQATAGVTDAFKLTAAYTYLDMEIVAGEDAGNVPAGTPEHQFSLWGDYDVLSGPAQGLGLGLGARFIGTNWADNANTYRNESRVLIDAAVSYDFSHIDPKLQGVSAQINAKNIFDDRKPLCNGGYCYQEEGRNVIGSLRYRF</sequence>